<accession>A0AAN9I6D5</accession>
<keyword evidence="2" id="KW-1185">Reference proteome</keyword>
<dbReference type="EMBL" id="JAYWIO010000004">
    <property type="protein sequence ID" value="KAK7269213.1"/>
    <property type="molecule type" value="Genomic_DNA"/>
</dbReference>
<dbReference type="AlphaFoldDB" id="A0AAN9I6D5"/>
<reference evidence="1 2" key="1">
    <citation type="submission" date="2024-01" db="EMBL/GenBank/DDBJ databases">
        <title>The genomes of 5 underutilized Papilionoideae crops provide insights into root nodulation and disease resistanc.</title>
        <authorList>
            <person name="Yuan L."/>
        </authorList>
    </citation>
    <scope>NUCLEOTIDE SEQUENCE [LARGE SCALE GENOMIC DNA]</scope>
    <source>
        <strain evidence="1">ZHUSHIDOU_FW_LH</strain>
        <tissue evidence="1">Leaf</tissue>
    </source>
</reference>
<name>A0AAN9I6D5_CROPI</name>
<evidence type="ECO:0000313" key="1">
    <source>
        <dbReference type="EMBL" id="KAK7269213.1"/>
    </source>
</evidence>
<organism evidence="1 2">
    <name type="scientific">Crotalaria pallida</name>
    <name type="common">Smooth rattlebox</name>
    <name type="synonym">Crotalaria striata</name>
    <dbReference type="NCBI Taxonomy" id="3830"/>
    <lineage>
        <taxon>Eukaryota</taxon>
        <taxon>Viridiplantae</taxon>
        <taxon>Streptophyta</taxon>
        <taxon>Embryophyta</taxon>
        <taxon>Tracheophyta</taxon>
        <taxon>Spermatophyta</taxon>
        <taxon>Magnoliopsida</taxon>
        <taxon>eudicotyledons</taxon>
        <taxon>Gunneridae</taxon>
        <taxon>Pentapetalae</taxon>
        <taxon>rosids</taxon>
        <taxon>fabids</taxon>
        <taxon>Fabales</taxon>
        <taxon>Fabaceae</taxon>
        <taxon>Papilionoideae</taxon>
        <taxon>50 kb inversion clade</taxon>
        <taxon>genistoids sensu lato</taxon>
        <taxon>core genistoids</taxon>
        <taxon>Crotalarieae</taxon>
        <taxon>Crotalaria</taxon>
    </lineage>
</organism>
<sequence length="74" mass="8330">MSFLVSNSIESYTRLIACLDLYFTPSKRKSSKEEAYALTNARLYGFKHGTKRALNPNNISESVDVDGVHLLYKG</sequence>
<dbReference type="Proteomes" id="UP001372338">
    <property type="component" value="Unassembled WGS sequence"/>
</dbReference>
<comment type="caution">
    <text evidence="1">The sequence shown here is derived from an EMBL/GenBank/DDBJ whole genome shotgun (WGS) entry which is preliminary data.</text>
</comment>
<proteinExistence type="predicted"/>
<evidence type="ECO:0000313" key="2">
    <source>
        <dbReference type="Proteomes" id="UP001372338"/>
    </source>
</evidence>
<protein>
    <submittedName>
        <fullName evidence="1">Uncharacterized protein</fullName>
    </submittedName>
</protein>
<gene>
    <name evidence="1" type="ORF">RIF29_21931</name>
</gene>